<evidence type="ECO:0000313" key="1">
    <source>
        <dbReference type="EMBL" id="KAI0052200.1"/>
    </source>
</evidence>
<sequence length="156" mass="17306">MGQRCPPWLPGESLSAQWTIASPLFILLPGRAPFRACIKIHAYHRCFLHPPQLLCQLTRNTVSDTHLFSSHKRQALGTQADTHSHSPISSSPTLVSTTRLGHHIITYSSLCNAIFHHHCSNVFPHALLRASHSSPPPHSRPSGARPSLTREASRHQ</sequence>
<dbReference type="EMBL" id="MU275847">
    <property type="protein sequence ID" value="KAI0052200.1"/>
    <property type="molecule type" value="Genomic_DNA"/>
</dbReference>
<protein>
    <submittedName>
        <fullName evidence="1">Uncharacterized protein</fullName>
    </submittedName>
</protein>
<name>A0ACB8S8E7_9AGAM</name>
<accession>A0ACB8S8E7</accession>
<dbReference type="Proteomes" id="UP000814033">
    <property type="component" value="Unassembled WGS sequence"/>
</dbReference>
<evidence type="ECO:0000313" key="2">
    <source>
        <dbReference type="Proteomes" id="UP000814033"/>
    </source>
</evidence>
<reference evidence="1" key="1">
    <citation type="submission" date="2021-02" db="EMBL/GenBank/DDBJ databases">
        <authorList>
            <consortium name="DOE Joint Genome Institute"/>
            <person name="Ahrendt S."/>
            <person name="Looney B.P."/>
            <person name="Miyauchi S."/>
            <person name="Morin E."/>
            <person name="Drula E."/>
            <person name="Courty P.E."/>
            <person name="Chicoki N."/>
            <person name="Fauchery L."/>
            <person name="Kohler A."/>
            <person name="Kuo A."/>
            <person name="Labutti K."/>
            <person name="Pangilinan J."/>
            <person name="Lipzen A."/>
            <person name="Riley R."/>
            <person name="Andreopoulos W."/>
            <person name="He G."/>
            <person name="Johnson J."/>
            <person name="Barry K.W."/>
            <person name="Grigoriev I.V."/>
            <person name="Nagy L."/>
            <person name="Hibbett D."/>
            <person name="Henrissat B."/>
            <person name="Matheny P.B."/>
            <person name="Labbe J."/>
            <person name="Martin F."/>
        </authorList>
    </citation>
    <scope>NUCLEOTIDE SEQUENCE</scope>
    <source>
        <strain evidence="1">FP105234-sp</strain>
    </source>
</reference>
<gene>
    <name evidence="1" type="ORF">FA95DRAFT_69023</name>
</gene>
<proteinExistence type="predicted"/>
<reference evidence="1" key="2">
    <citation type="journal article" date="2022" name="New Phytol.">
        <title>Evolutionary transition to the ectomycorrhizal habit in the genomes of a hyperdiverse lineage of mushroom-forming fungi.</title>
        <authorList>
            <person name="Looney B."/>
            <person name="Miyauchi S."/>
            <person name="Morin E."/>
            <person name="Drula E."/>
            <person name="Courty P.E."/>
            <person name="Kohler A."/>
            <person name="Kuo A."/>
            <person name="LaButti K."/>
            <person name="Pangilinan J."/>
            <person name="Lipzen A."/>
            <person name="Riley R."/>
            <person name="Andreopoulos W."/>
            <person name="He G."/>
            <person name="Johnson J."/>
            <person name="Nolan M."/>
            <person name="Tritt A."/>
            <person name="Barry K.W."/>
            <person name="Grigoriev I.V."/>
            <person name="Nagy L.G."/>
            <person name="Hibbett D."/>
            <person name="Henrissat B."/>
            <person name="Matheny P.B."/>
            <person name="Labbe J."/>
            <person name="Martin F.M."/>
        </authorList>
    </citation>
    <scope>NUCLEOTIDE SEQUENCE</scope>
    <source>
        <strain evidence="1">FP105234-sp</strain>
    </source>
</reference>
<organism evidence="1 2">
    <name type="scientific">Auriscalpium vulgare</name>
    <dbReference type="NCBI Taxonomy" id="40419"/>
    <lineage>
        <taxon>Eukaryota</taxon>
        <taxon>Fungi</taxon>
        <taxon>Dikarya</taxon>
        <taxon>Basidiomycota</taxon>
        <taxon>Agaricomycotina</taxon>
        <taxon>Agaricomycetes</taxon>
        <taxon>Russulales</taxon>
        <taxon>Auriscalpiaceae</taxon>
        <taxon>Auriscalpium</taxon>
    </lineage>
</organism>
<comment type="caution">
    <text evidence="1">The sequence shown here is derived from an EMBL/GenBank/DDBJ whole genome shotgun (WGS) entry which is preliminary data.</text>
</comment>
<keyword evidence="2" id="KW-1185">Reference proteome</keyword>